<comment type="caution">
    <text evidence="2">The sequence shown here is derived from an EMBL/GenBank/DDBJ whole genome shotgun (WGS) entry which is preliminary data.</text>
</comment>
<accession>A0A8T2ACH9</accession>
<proteinExistence type="predicted"/>
<gene>
    <name evidence="2" type="ORF">ISN44_As09g002000</name>
</gene>
<sequence length="170" mass="18853">MELDFNAETTTCITFIRVKVRLCFTDRLSCSCGSRYGFRGSGGWAESSSDSSDISSYSPISQPSPPASPASPALHDNEFNVPPLPTKSAFLRSTSPPDSSSEAQIRGKAKYVIGKSSKRKKDKKIDLNYEIGESSKRKKDKEIDLNSERNTRRCHNDHGVRFYPVDGQLP</sequence>
<dbReference type="Proteomes" id="UP000694251">
    <property type="component" value="Chromosome 9"/>
</dbReference>
<evidence type="ECO:0000256" key="1">
    <source>
        <dbReference type="SAM" id="MobiDB-lite"/>
    </source>
</evidence>
<feature type="compositionally biased region" description="Low complexity" evidence="1">
    <location>
        <begin position="47"/>
        <end position="61"/>
    </location>
</feature>
<feature type="region of interest" description="Disordered" evidence="1">
    <location>
        <begin position="40"/>
        <end position="170"/>
    </location>
</feature>
<protein>
    <submittedName>
        <fullName evidence="2">Uncharacterized protein</fullName>
    </submittedName>
</protein>
<name>A0A8T2ACH9_ARASU</name>
<evidence type="ECO:0000313" key="2">
    <source>
        <dbReference type="EMBL" id="KAG7571788.1"/>
    </source>
</evidence>
<dbReference type="EMBL" id="JAEFBJ010000009">
    <property type="protein sequence ID" value="KAG7571788.1"/>
    <property type="molecule type" value="Genomic_DNA"/>
</dbReference>
<evidence type="ECO:0000313" key="3">
    <source>
        <dbReference type="Proteomes" id="UP000694251"/>
    </source>
</evidence>
<organism evidence="2 3">
    <name type="scientific">Arabidopsis suecica</name>
    <name type="common">Swedish thale-cress</name>
    <name type="synonym">Cardaminopsis suecica</name>
    <dbReference type="NCBI Taxonomy" id="45249"/>
    <lineage>
        <taxon>Eukaryota</taxon>
        <taxon>Viridiplantae</taxon>
        <taxon>Streptophyta</taxon>
        <taxon>Embryophyta</taxon>
        <taxon>Tracheophyta</taxon>
        <taxon>Spermatophyta</taxon>
        <taxon>Magnoliopsida</taxon>
        <taxon>eudicotyledons</taxon>
        <taxon>Gunneridae</taxon>
        <taxon>Pentapetalae</taxon>
        <taxon>rosids</taxon>
        <taxon>malvids</taxon>
        <taxon>Brassicales</taxon>
        <taxon>Brassicaceae</taxon>
        <taxon>Camelineae</taxon>
        <taxon>Arabidopsis</taxon>
    </lineage>
</organism>
<feature type="compositionally biased region" description="Basic and acidic residues" evidence="1">
    <location>
        <begin position="140"/>
        <end position="160"/>
    </location>
</feature>
<dbReference type="AlphaFoldDB" id="A0A8T2ACH9"/>
<reference evidence="2 3" key="1">
    <citation type="submission" date="2020-12" db="EMBL/GenBank/DDBJ databases">
        <title>Concerted genomic and epigenomic changes stabilize Arabidopsis allopolyploids.</title>
        <authorList>
            <person name="Chen Z."/>
        </authorList>
    </citation>
    <scope>NUCLEOTIDE SEQUENCE [LARGE SCALE GENOMIC DNA]</scope>
    <source>
        <strain evidence="2">As9502</strain>
        <tissue evidence="2">Leaf</tissue>
    </source>
</reference>
<keyword evidence="3" id="KW-1185">Reference proteome</keyword>
<feature type="compositionally biased region" description="Polar residues" evidence="1">
    <location>
        <begin position="91"/>
        <end position="103"/>
    </location>
</feature>